<keyword evidence="3" id="KW-0687">Ribonucleoprotein</keyword>
<reference evidence="3 4" key="1">
    <citation type="submission" date="2018-11" db="EMBL/GenBank/DDBJ databases">
        <title>Genome assembly of Steccherinum ochraceum LE-BIN_3174, the white-rot fungus of the Steccherinaceae family (The Residual Polyporoid clade, Polyporales, Basidiomycota).</title>
        <authorList>
            <person name="Fedorova T.V."/>
            <person name="Glazunova O.A."/>
            <person name="Landesman E.O."/>
            <person name="Moiseenko K.V."/>
            <person name="Psurtseva N.V."/>
            <person name="Savinova O.S."/>
            <person name="Shakhova N.V."/>
            <person name="Tyazhelova T.V."/>
            <person name="Vasina D.V."/>
        </authorList>
    </citation>
    <scope>NUCLEOTIDE SEQUENCE [LARGE SCALE GENOMIC DNA]</scope>
    <source>
        <strain evidence="3 4">LE-BIN_3174</strain>
    </source>
</reference>
<dbReference type="OrthoDB" id="18529at2759"/>
<dbReference type="Pfam" id="PF18126">
    <property type="entry name" value="Mitoc_mL59"/>
    <property type="match status" value="1"/>
</dbReference>
<comment type="caution">
    <text evidence="3">The sequence shown here is derived from an EMBL/GenBank/DDBJ whole genome shotgun (WGS) entry which is preliminary data.</text>
</comment>
<dbReference type="STRING" id="92696.A0A4R0RKH9"/>
<dbReference type="EMBL" id="RWJN01000098">
    <property type="protein sequence ID" value="TCD67413.1"/>
    <property type="molecule type" value="Genomic_DNA"/>
</dbReference>
<evidence type="ECO:0000256" key="1">
    <source>
        <dbReference type="SAM" id="MobiDB-lite"/>
    </source>
</evidence>
<protein>
    <submittedName>
        <fullName evidence="3">54S ribosomal protein L25, mitochondrial</fullName>
    </submittedName>
</protein>
<dbReference type="InterPro" id="IPR037507">
    <property type="entry name" value="Ribosomal_mL59"/>
</dbReference>
<evidence type="ECO:0000259" key="2">
    <source>
        <dbReference type="Pfam" id="PF18126"/>
    </source>
</evidence>
<dbReference type="GO" id="GO:0003735">
    <property type="term" value="F:structural constituent of ribosome"/>
    <property type="evidence" value="ECO:0007669"/>
    <property type="project" value="InterPro"/>
</dbReference>
<gene>
    <name evidence="3" type="primary">MRPL25</name>
    <name evidence="3" type="ORF">EIP91_012385</name>
</gene>
<feature type="region of interest" description="Disordered" evidence="1">
    <location>
        <begin position="24"/>
        <end position="45"/>
    </location>
</feature>
<evidence type="ECO:0000313" key="4">
    <source>
        <dbReference type="Proteomes" id="UP000292702"/>
    </source>
</evidence>
<feature type="region of interest" description="Disordered" evidence="1">
    <location>
        <begin position="85"/>
        <end position="109"/>
    </location>
</feature>
<dbReference type="PANTHER" id="PTHR28041:SF1">
    <property type="entry name" value="LARGE RIBOSOMAL SUBUNIT PROTEIN ML59"/>
    <property type="match status" value="1"/>
</dbReference>
<evidence type="ECO:0000313" key="3">
    <source>
        <dbReference type="EMBL" id="TCD67413.1"/>
    </source>
</evidence>
<feature type="domain" description="Large ribosomal subunit protein mL59" evidence="2">
    <location>
        <begin position="4"/>
        <end position="171"/>
    </location>
</feature>
<accession>A0A4R0RKH9</accession>
<sequence>MAAQAIQHFRLRELQPLLQAVTSKPRTGAPKIPNPFLSHKNPETGRWAPSKYSLRQQADLVKKARQSNLLHLLPPGPKLSLLELQKARQQASASSTSEAADAPETQPLTEDVDWVGEFKEKVVPGAEFGNRLYAGKRRMFKGHKWERTKEKREQKRKVLLASMPQRIQRFKMVYKKKRPNPLSVPLASKAGKLPF</sequence>
<dbReference type="GO" id="GO:0005762">
    <property type="term" value="C:mitochondrial large ribosomal subunit"/>
    <property type="evidence" value="ECO:0007669"/>
    <property type="project" value="InterPro"/>
</dbReference>
<dbReference type="AlphaFoldDB" id="A0A4R0RKH9"/>
<name>A0A4R0RKH9_9APHY</name>
<proteinExistence type="predicted"/>
<feature type="compositionally biased region" description="Low complexity" evidence="1">
    <location>
        <begin position="87"/>
        <end position="102"/>
    </location>
</feature>
<dbReference type="Proteomes" id="UP000292702">
    <property type="component" value="Unassembled WGS sequence"/>
</dbReference>
<dbReference type="PANTHER" id="PTHR28041">
    <property type="entry name" value="54S RIBOSOMAL PROTEIN L25, MITOCHONDRIAL"/>
    <property type="match status" value="1"/>
</dbReference>
<dbReference type="InterPro" id="IPR040922">
    <property type="entry name" value="Ribosomal_mL59_dom"/>
</dbReference>
<keyword evidence="3" id="KW-0689">Ribosomal protein</keyword>
<organism evidence="3 4">
    <name type="scientific">Steccherinum ochraceum</name>
    <dbReference type="NCBI Taxonomy" id="92696"/>
    <lineage>
        <taxon>Eukaryota</taxon>
        <taxon>Fungi</taxon>
        <taxon>Dikarya</taxon>
        <taxon>Basidiomycota</taxon>
        <taxon>Agaricomycotina</taxon>
        <taxon>Agaricomycetes</taxon>
        <taxon>Polyporales</taxon>
        <taxon>Steccherinaceae</taxon>
        <taxon>Steccherinum</taxon>
    </lineage>
</organism>
<keyword evidence="4" id="KW-1185">Reference proteome</keyword>